<evidence type="ECO:0000256" key="1">
    <source>
        <dbReference type="SAM" id="MobiDB-lite"/>
    </source>
</evidence>
<dbReference type="EMBL" id="GGEC01035657">
    <property type="protein sequence ID" value="MBX16141.1"/>
    <property type="molecule type" value="Transcribed_RNA"/>
</dbReference>
<reference evidence="2" key="1">
    <citation type="submission" date="2018-02" db="EMBL/GenBank/DDBJ databases">
        <title>Rhizophora mucronata_Transcriptome.</title>
        <authorList>
            <person name="Meera S.P."/>
            <person name="Sreeshan A."/>
            <person name="Augustine A."/>
        </authorList>
    </citation>
    <scope>NUCLEOTIDE SEQUENCE</scope>
    <source>
        <tissue evidence="2">Leaf</tissue>
    </source>
</reference>
<name>A0A2P2LDW4_RHIMU</name>
<accession>A0A2P2LDW4</accession>
<proteinExistence type="predicted"/>
<protein>
    <submittedName>
        <fullName evidence="2">Uncharacterized protein</fullName>
    </submittedName>
</protein>
<dbReference type="EMBL" id="GGEC01035670">
    <property type="protein sequence ID" value="MBX16154.1"/>
    <property type="molecule type" value="Transcribed_RNA"/>
</dbReference>
<sequence>MGGVSSRNSLDRNGHALCYDKASGGGGGGGGSEVKGSSGLARLPQEKVEKQPKGPLSFPLADKVPDDDDDDDGSGSVASSATAGSEGEDVDHHLLTTPNGDVAFLKEKPVRLARELV</sequence>
<organism evidence="2">
    <name type="scientific">Rhizophora mucronata</name>
    <name type="common">Asiatic mangrove</name>
    <dbReference type="NCBI Taxonomy" id="61149"/>
    <lineage>
        <taxon>Eukaryota</taxon>
        <taxon>Viridiplantae</taxon>
        <taxon>Streptophyta</taxon>
        <taxon>Embryophyta</taxon>
        <taxon>Tracheophyta</taxon>
        <taxon>Spermatophyta</taxon>
        <taxon>Magnoliopsida</taxon>
        <taxon>eudicotyledons</taxon>
        <taxon>Gunneridae</taxon>
        <taxon>Pentapetalae</taxon>
        <taxon>rosids</taxon>
        <taxon>fabids</taxon>
        <taxon>Malpighiales</taxon>
        <taxon>Rhizophoraceae</taxon>
        <taxon>Rhizophora</taxon>
    </lineage>
</organism>
<feature type="region of interest" description="Disordered" evidence="1">
    <location>
        <begin position="1"/>
        <end position="99"/>
    </location>
</feature>
<feature type="compositionally biased region" description="Low complexity" evidence="1">
    <location>
        <begin position="74"/>
        <end position="85"/>
    </location>
</feature>
<dbReference type="AlphaFoldDB" id="A0A2P2LDW4"/>
<evidence type="ECO:0000313" key="2">
    <source>
        <dbReference type="EMBL" id="MBX16154.1"/>
    </source>
</evidence>
<feature type="compositionally biased region" description="Gly residues" evidence="1">
    <location>
        <begin position="23"/>
        <end position="33"/>
    </location>
</feature>